<evidence type="ECO:0000313" key="3">
    <source>
        <dbReference type="Proteomes" id="UP000503278"/>
    </source>
</evidence>
<dbReference type="SUPFAM" id="SSF56935">
    <property type="entry name" value="Porins"/>
    <property type="match status" value="1"/>
</dbReference>
<organism evidence="2 3">
    <name type="scientific">Mucilaginibacter robiniae</name>
    <dbReference type="NCBI Taxonomy" id="2728022"/>
    <lineage>
        <taxon>Bacteria</taxon>
        <taxon>Pseudomonadati</taxon>
        <taxon>Bacteroidota</taxon>
        <taxon>Sphingobacteriia</taxon>
        <taxon>Sphingobacteriales</taxon>
        <taxon>Sphingobacteriaceae</taxon>
        <taxon>Mucilaginibacter</taxon>
    </lineage>
</organism>
<evidence type="ECO:0000313" key="2">
    <source>
        <dbReference type="EMBL" id="QJD97522.1"/>
    </source>
</evidence>
<accession>A0A7L5E2K7</accession>
<dbReference type="InterPro" id="IPR008969">
    <property type="entry name" value="CarboxyPept-like_regulatory"/>
</dbReference>
<name>A0A7L5E2K7_9SPHI</name>
<keyword evidence="2" id="KW-0645">Protease</keyword>
<dbReference type="EMBL" id="CP051682">
    <property type="protein sequence ID" value="QJD97522.1"/>
    <property type="molecule type" value="Genomic_DNA"/>
</dbReference>
<sequence length="891" mass="99546">MKTFVVTTVICICFLLFSKTSLAQTIKGSVADSAGKAVPYANAKLLSGNNLIVAFAATDNKGNYAIAVPADADKNKLRVEVSCVGFKKQSKAVTDFTATYNFRLSSAVNQLQTVTIKNKAPRLKVKGDTLNYNVSDFTSPQDRVIGDVIKKLPGVDVDANGKIKYNGKDISNLYIGGDNLLDDKYNIATSTIPNGVVDKVQIMENHQPIKMLKDKVVSDDVALNLTFKKDAQLQLVGQANAGIGVPKKYDGTIDAMMFKDKYKAINYVRGNNTGVDLQNDLIAHNNAATLSRLDNNKPDNLLSLGAAGNPNLPTSRYLFNQSGLLNLNNLVNLQKEVQLKTNISYLHDNQRQNYSKLTDIYQPGDTIHYTEIQSNKRQPDWVHAQFNLNINKSNYYLNNVLQSDFQHNAAYSDLSTNGNLLSQTLKNRKLDFSNEFNLMRIGKSNNILEAYSYINRISNPENRVLQPGINQDIFNQNQPYAQLLQTVNIPTWFTNNYLSFKHAGNVITQSYRAGFTLQSQNLTSDLSTIQLNGNNLPATSSSVNDLNWFKSKFFAEAGFDVPGDKLKLTVRLPLNVQQIHYSDSNYKLDESLTRLYFDPLATVRYQTATEQYISLLYNYKNLIGDINEAYHGDILTNYRTLNANNVLLSERKTQFATLGYNYRKAIKMFFWNINLSYTDIAASNISSTQVSNSFTRRIVLPYANHVDTWSLSGGISKYVYALHTTFSGGASRQITRLNQYQNGIMLPYNTITNTANVGTETKLSDQINISYKLYATQTSSKSTAVASGSSSFTQLQHQAAINYNPTSNLFLKLSGDDYFTSQTLQANLNYAFADFSARYRFTKSKVDLELNALNLLNTKTYSSANLQANLFTRSTYALPGRIVTAKVSFNF</sequence>
<dbReference type="SUPFAM" id="SSF49464">
    <property type="entry name" value="Carboxypeptidase regulatory domain-like"/>
    <property type="match status" value="1"/>
</dbReference>
<feature type="chain" id="PRO_5029884598" evidence="1">
    <location>
        <begin position="24"/>
        <end position="891"/>
    </location>
</feature>
<reference evidence="2 3" key="1">
    <citation type="submission" date="2020-04" db="EMBL/GenBank/DDBJ databases">
        <title>Genome sequencing of novel species.</title>
        <authorList>
            <person name="Heo J."/>
            <person name="Kim S.-J."/>
            <person name="Kim J.-S."/>
            <person name="Hong S.-B."/>
            <person name="Kwon S.-W."/>
        </authorList>
    </citation>
    <scope>NUCLEOTIDE SEQUENCE [LARGE SCALE GENOMIC DNA]</scope>
    <source>
        <strain evidence="2 3">F39-2</strain>
    </source>
</reference>
<proteinExistence type="predicted"/>
<evidence type="ECO:0000256" key="1">
    <source>
        <dbReference type="SAM" id="SignalP"/>
    </source>
</evidence>
<keyword evidence="2" id="KW-0378">Hydrolase</keyword>
<feature type="signal peptide" evidence="1">
    <location>
        <begin position="1"/>
        <end position="23"/>
    </location>
</feature>
<keyword evidence="2" id="KW-0121">Carboxypeptidase</keyword>
<dbReference type="RefSeq" id="WP_169609767.1">
    <property type="nucleotide sequence ID" value="NZ_CP051682.1"/>
</dbReference>
<dbReference type="KEGG" id="mrob:HH214_17400"/>
<gene>
    <name evidence="2" type="ORF">HH214_17400</name>
</gene>
<dbReference type="GO" id="GO:0004180">
    <property type="term" value="F:carboxypeptidase activity"/>
    <property type="evidence" value="ECO:0007669"/>
    <property type="project" value="UniProtKB-KW"/>
</dbReference>
<dbReference type="Proteomes" id="UP000503278">
    <property type="component" value="Chromosome"/>
</dbReference>
<protein>
    <submittedName>
        <fullName evidence="2">Carboxypeptidase-like regulatory domain-containing protein</fullName>
    </submittedName>
</protein>
<keyword evidence="1" id="KW-0732">Signal</keyword>
<keyword evidence="3" id="KW-1185">Reference proteome</keyword>
<dbReference type="Gene3D" id="2.60.40.1120">
    <property type="entry name" value="Carboxypeptidase-like, regulatory domain"/>
    <property type="match status" value="1"/>
</dbReference>
<dbReference type="AlphaFoldDB" id="A0A7L5E2K7"/>